<dbReference type="Proteomes" id="UP000184465">
    <property type="component" value="Unassembled WGS sequence"/>
</dbReference>
<dbReference type="SUPFAM" id="SSF158499">
    <property type="entry name" value="DnaD domain-like"/>
    <property type="match status" value="2"/>
</dbReference>
<reference evidence="4" key="1">
    <citation type="submission" date="2016-11" db="EMBL/GenBank/DDBJ databases">
        <authorList>
            <person name="Varghese N."/>
            <person name="Submissions S."/>
        </authorList>
    </citation>
    <scope>NUCLEOTIDE SEQUENCE [LARGE SCALE GENOMIC DNA]</scope>
    <source>
        <strain evidence="4">DSM 15212 / CIP 107654 / DViRD3</strain>
    </source>
</reference>
<dbReference type="EMBL" id="FRAG01000016">
    <property type="protein sequence ID" value="SHJ93303.1"/>
    <property type="molecule type" value="Genomic_DNA"/>
</dbReference>
<feature type="domain" description="DnaB/C C-terminal" evidence="2">
    <location>
        <begin position="244"/>
        <end position="305"/>
    </location>
</feature>
<dbReference type="InterPro" id="IPR053162">
    <property type="entry name" value="DnaD"/>
</dbReference>
<dbReference type="InterPro" id="IPR017019">
    <property type="entry name" value="DNA_replication_prd_bac"/>
</dbReference>
<dbReference type="RefSeq" id="WP_073148830.1">
    <property type="nucleotide sequence ID" value="NZ_FRAG01000016.1"/>
</dbReference>
<accession>A0A1M6NCE9</accession>
<evidence type="ECO:0000313" key="3">
    <source>
        <dbReference type="EMBL" id="SHJ93303.1"/>
    </source>
</evidence>
<dbReference type="PANTHER" id="PTHR37293">
    <property type="entry name" value="PHAGE REPLICATION PROTEIN-RELATED"/>
    <property type="match status" value="1"/>
</dbReference>
<dbReference type="PIRSF" id="PIRSF033722">
    <property type="entry name" value="DnaD_CA_C3587_prd"/>
    <property type="match status" value="1"/>
</dbReference>
<evidence type="ECO:0000259" key="2">
    <source>
        <dbReference type="Pfam" id="PF07261"/>
    </source>
</evidence>
<gene>
    <name evidence="3" type="ORF">SAMN02745912_01667</name>
</gene>
<dbReference type="OrthoDB" id="1652900at2"/>
<feature type="domain" description="DnaB/C C-terminal" evidence="2">
    <location>
        <begin position="149"/>
        <end position="220"/>
    </location>
</feature>
<evidence type="ECO:0000256" key="1">
    <source>
        <dbReference type="ARBA" id="ARBA00093462"/>
    </source>
</evidence>
<dbReference type="NCBIfam" id="TIGR01446">
    <property type="entry name" value="DnaD_dom"/>
    <property type="match status" value="2"/>
</dbReference>
<dbReference type="STRING" id="1121301.SAMN02745912_01667"/>
<sequence>MSFVKKTTDIDFGQTPIENIFINDFMPMADGTYVKVYLLGYKYATDRDDNIIVDNNTISKHLNIPLVDVLRAWDFWEKAGIIKKHPKDTNDNNDFTVEFLSLRQLYIDNNYELKNVSNFKSSSNSKEYSCSPDDLIKANKSPEIKNMFYQIDQLMRRQLTINERLVVLEWIYNFNMDTDIIVKAFEYSIEKRKVKSIRYVGGIIRSWYDSGIINLEKLEGHLNSVDKKYIYYDKIFKTLGFNFRQPSKAEKDTMDIWLDEWNFSLDMILKACENSKKTSNPSINYINSILLAWKNDGINTPEEVEIKNQERKNSKAKKISSKIFDKKNKFNDFEQRAVKYSNAELEKILGIKK</sequence>
<evidence type="ECO:0000313" key="4">
    <source>
        <dbReference type="Proteomes" id="UP000184465"/>
    </source>
</evidence>
<name>A0A1M6NCE9_PARC5</name>
<proteinExistence type="inferred from homology"/>
<dbReference type="Pfam" id="PF07261">
    <property type="entry name" value="DnaB_2"/>
    <property type="match status" value="2"/>
</dbReference>
<dbReference type="Gene3D" id="1.10.10.630">
    <property type="entry name" value="DnaD domain-like"/>
    <property type="match status" value="2"/>
</dbReference>
<keyword evidence="4" id="KW-1185">Reference proteome</keyword>
<protein>
    <submittedName>
        <fullName evidence="3">DnaD and phage-associated domain-containing protein</fullName>
    </submittedName>
</protein>
<dbReference type="AlphaFoldDB" id="A0A1M6NCE9"/>
<dbReference type="PANTHER" id="PTHR37293:SF5">
    <property type="entry name" value="DNA REPLICATION PROTEIN"/>
    <property type="match status" value="1"/>
</dbReference>
<dbReference type="InterPro" id="IPR006343">
    <property type="entry name" value="DnaB/C_C"/>
</dbReference>
<organism evidence="3 4">
    <name type="scientific">Paramaledivibacter caminithermalis (strain DSM 15212 / CIP 107654 / DViRD3)</name>
    <name type="common">Clostridium caminithermale</name>
    <dbReference type="NCBI Taxonomy" id="1121301"/>
    <lineage>
        <taxon>Bacteria</taxon>
        <taxon>Bacillati</taxon>
        <taxon>Bacillota</taxon>
        <taxon>Clostridia</taxon>
        <taxon>Peptostreptococcales</taxon>
        <taxon>Caminicellaceae</taxon>
        <taxon>Paramaledivibacter</taxon>
    </lineage>
</organism>
<comment type="similarity">
    <text evidence="1">Belongs to the DnaB/DnaD family.</text>
</comment>
<dbReference type="InterPro" id="IPR034829">
    <property type="entry name" value="DnaD-like_sf"/>
</dbReference>